<dbReference type="Proteomes" id="UP000661971">
    <property type="component" value="Unassembled WGS sequence"/>
</dbReference>
<feature type="non-terminal residue" evidence="1">
    <location>
        <position position="1"/>
    </location>
</feature>
<accession>A0A851TJH2</accession>
<name>A0A851TJH2_9AVES</name>
<organism evidence="1 2">
    <name type="scientific">Nothocercus nigrocapillus</name>
    <dbReference type="NCBI Taxonomy" id="1977171"/>
    <lineage>
        <taxon>Eukaryota</taxon>
        <taxon>Metazoa</taxon>
        <taxon>Chordata</taxon>
        <taxon>Craniata</taxon>
        <taxon>Vertebrata</taxon>
        <taxon>Euteleostomi</taxon>
        <taxon>Archelosauria</taxon>
        <taxon>Archosauria</taxon>
        <taxon>Dinosauria</taxon>
        <taxon>Saurischia</taxon>
        <taxon>Theropoda</taxon>
        <taxon>Coelurosauria</taxon>
        <taxon>Aves</taxon>
        <taxon>Palaeognathae</taxon>
        <taxon>Tinamiformes</taxon>
        <taxon>Tinamidae</taxon>
        <taxon>Nothocercus</taxon>
    </lineage>
</organism>
<dbReference type="GO" id="GO:0016787">
    <property type="term" value="F:hydrolase activity"/>
    <property type="evidence" value="ECO:0007669"/>
    <property type="project" value="UniProtKB-KW"/>
</dbReference>
<feature type="non-terminal residue" evidence="1">
    <location>
        <position position="128"/>
    </location>
</feature>
<dbReference type="EMBL" id="WBNA01000411">
    <property type="protein sequence ID" value="NXD16677.1"/>
    <property type="molecule type" value="Genomic_DNA"/>
</dbReference>
<dbReference type="AlphaFoldDB" id="A0A851TJH2"/>
<gene>
    <name evidence="1" type="primary">Usp36</name>
    <name evidence="1" type="ORF">NOTNIG_R04032</name>
</gene>
<protein>
    <submittedName>
        <fullName evidence="1">UBP36 hydrolase</fullName>
    </submittedName>
</protein>
<sequence>EPSVVQELLRDCLDKAYGKQVLTWDGEISAVSQDAVRDATWARSETVIDEWDEEFDRGKVSAGGEVAAHGPALSAHPEPLPASAQVKKCKKPKRERRRHFNPFQQLQSKRNFWSVTHPAKVASLSYRL</sequence>
<keyword evidence="2" id="KW-1185">Reference proteome</keyword>
<proteinExistence type="predicted"/>
<evidence type="ECO:0000313" key="1">
    <source>
        <dbReference type="EMBL" id="NXD16677.1"/>
    </source>
</evidence>
<comment type="caution">
    <text evidence="1">The sequence shown here is derived from an EMBL/GenBank/DDBJ whole genome shotgun (WGS) entry which is preliminary data.</text>
</comment>
<evidence type="ECO:0000313" key="2">
    <source>
        <dbReference type="Proteomes" id="UP000661971"/>
    </source>
</evidence>
<reference evidence="2" key="1">
    <citation type="submission" date="2023-07" db="EMBL/GenBank/DDBJ databases">
        <title>Bird 10,000 Genomes (B10K) Project - Family phase.</title>
        <authorList>
            <person name="Zhang G."/>
        </authorList>
    </citation>
    <scope>NUCLEOTIDE SEQUENCE [LARGE SCALE GENOMIC DNA]</scope>
</reference>
<keyword evidence="1" id="KW-0378">Hydrolase</keyword>